<dbReference type="AlphaFoldDB" id="X1H825"/>
<proteinExistence type="predicted"/>
<gene>
    <name evidence="1" type="ORF">S03H2_40015</name>
</gene>
<comment type="caution">
    <text evidence="1">The sequence shown here is derived from an EMBL/GenBank/DDBJ whole genome shotgun (WGS) entry which is preliminary data.</text>
</comment>
<reference evidence="1" key="1">
    <citation type="journal article" date="2014" name="Front. Microbiol.">
        <title>High frequency of phylogenetically diverse reductive dehalogenase-homologous genes in deep subseafloor sedimentary metagenomes.</title>
        <authorList>
            <person name="Kawai M."/>
            <person name="Futagami T."/>
            <person name="Toyoda A."/>
            <person name="Takaki Y."/>
            <person name="Nishi S."/>
            <person name="Hori S."/>
            <person name="Arai W."/>
            <person name="Tsubouchi T."/>
            <person name="Morono Y."/>
            <person name="Uchiyama I."/>
            <person name="Ito T."/>
            <person name="Fujiyama A."/>
            <person name="Inagaki F."/>
            <person name="Takami H."/>
        </authorList>
    </citation>
    <scope>NUCLEOTIDE SEQUENCE</scope>
    <source>
        <strain evidence="1">Expedition CK06-06</strain>
    </source>
</reference>
<sequence length="231" mass="25442">ATTTLLNKLDTEGRETVPIVGSHLVTLALGDTAACLRDIGLVVREAETPLQQYIIARGAADEAERLLKTGEYTPAEREQGLQNVEKVRNWADKNLMTPEIEQGEIERDRKRQVITTGSELLADLGPIPTIKSKRLDWLNRAIDRVLPTAFIGWDTPAFEAATEDAVHFLYADVTELLLGGGISVDLIKQYETTILGILTQKLKAEQKVQALEETRRRRFSLGGGAALPGVE</sequence>
<dbReference type="EMBL" id="BARU01024780">
    <property type="protein sequence ID" value="GAH53235.1"/>
    <property type="molecule type" value="Genomic_DNA"/>
</dbReference>
<accession>X1H825</accession>
<evidence type="ECO:0000313" key="1">
    <source>
        <dbReference type="EMBL" id="GAH53235.1"/>
    </source>
</evidence>
<feature type="non-terminal residue" evidence="1">
    <location>
        <position position="1"/>
    </location>
</feature>
<name>X1H825_9ZZZZ</name>
<organism evidence="1">
    <name type="scientific">marine sediment metagenome</name>
    <dbReference type="NCBI Taxonomy" id="412755"/>
    <lineage>
        <taxon>unclassified sequences</taxon>
        <taxon>metagenomes</taxon>
        <taxon>ecological metagenomes</taxon>
    </lineage>
</organism>
<protein>
    <submittedName>
        <fullName evidence="1">Uncharacterized protein</fullName>
    </submittedName>
</protein>